<dbReference type="SMART" id="SM01043">
    <property type="entry name" value="BTAD"/>
    <property type="match status" value="1"/>
</dbReference>
<dbReference type="Pfam" id="PF03704">
    <property type="entry name" value="BTAD"/>
    <property type="match status" value="1"/>
</dbReference>
<dbReference type="SMART" id="SM00862">
    <property type="entry name" value="Trans_reg_C"/>
    <property type="match status" value="1"/>
</dbReference>
<dbReference type="Pfam" id="PF00486">
    <property type="entry name" value="Trans_reg_C"/>
    <property type="match status" value="1"/>
</dbReference>
<dbReference type="InterPro" id="IPR036388">
    <property type="entry name" value="WH-like_DNA-bd_sf"/>
</dbReference>
<organism evidence="7 8">
    <name type="scientific">Allokutzneria multivorans</name>
    <dbReference type="NCBI Taxonomy" id="1142134"/>
    <lineage>
        <taxon>Bacteria</taxon>
        <taxon>Bacillati</taxon>
        <taxon>Actinomycetota</taxon>
        <taxon>Actinomycetes</taxon>
        <taxon>Pseudonocardiales</taxon>
        <taxon>Pseudonocardiaceae</taxon>
        <taxon>Allokutzneria</taxon>
    </lineage>
</organism>
<keyword evidence="2" id="KW-0805">Transcription regulation</keyword>
<keyword evidence="4" id="KW-0804">Transcription</keyword>
<evidence type="ECO:0000256" key="4">
    <source>
        <dbReference type="ARBA" id="ARBA00023163"/>
    </source>
</evidence>
<dbReference type="InterPro" id="IPR019734">
    <property type="entry name" value="TPR_rpt"/>
</dbReference>
<dbReference type="Pfam" id="PF13424">
    <property type="entry name" value="TPR_12"/>
    <property type="match status" value="1"/>
</dbReference>
<dbReference type="InterPro" id="IPR001867">
    <property type="entry name" value="OmpR/PhoB-type_DNA-bd"/>
</dbReference>
<dbReference type="RefSeq" id="WP_344870684.1">
    <property type="nucleotide sequence ID" value="NZ_BAABAL010000003.1"/>
</dbReference>
<dbReference type="InterPro" id="IPR051677">
    <property type="entry name" value="AfsR-DnrI-RedD_regulator"/>
</dbReference>
<dbReference type="Gene3D" id="1.10.10.10">
    <property type="entry name" value="Winged helix-like DNA-binding domain superfamily/Winged helix DNA-binding domain"/>
    <property type="match status" value="1"/>
</dbReference>
<dbReference type="Gene3D" id="3.40.50.300">
    <property type="entry name" value="P-loop containing nucleotide triphosphate hydrolases"/>
    <property type="match status" value="1"/>
</dbReference>
<feature type="domain" description="OmpR/PhoB-type" evidence="6">
    <location>
        <begin position="1"/>
        <end position="94"/>
    </location>
</feature>
<evidence type="ECO:0000313" key="7">
    <source>
        <dbReference type="EMBL" id="GAA3988502.1"/>
    </source>
</evidence>
<dbReference type="Proteomes" id="UP001501747">
    <property type="component" value="Unassembled WGS sequence"/>
</dbReference>
<feature type="DNA-binding region" description="OmpR/PhoB-type" evidence="5">
    <location>
        <begin position="1"/>
        <end position="94"/>
    </location>
</feature>
<sequence>MTLELGILGDLDVRVGGEPVATGSPRQRRVLAALLVDANRLIPQDQLVTRVWGANPPAGVRSTLHTYVSRLRGVLTPTGEATLTRQAGGYTLSTDLANIDLHAFRARAAKARRKSDPAGRAVLLRHALELWRGDALAGFDTEWAAAVRVTLHKERLAAQVERIDALLTCGRHAELIAELTELVVEHPLDERLCEQLMLAYYRNDRRADALQEYERVHRGLAEQLGTDPGVRLRELHTRVLASAPDLAAHAQGSAAPKARAAIPRQLPSAPGVFAGRRAELATLDRGTLTVISGIGGSGKTSLALHWAHLDPNRFPDGQLYADLRGFDPEWEPVPPEVALRGFLDALGAPLETLPESLDERVALYRGLLADRNALVVLDNAHDVEQIAPLLPGEGECTVVVTSRDRMAGLTGARLLTLDPLAPEDARDLLAARLGEDRLAEEPAAAEELQALCAGLPLALGVVAARVATSPWLGLAELARSLRDDRSRLDGLGIGDGRVDLRAVFSWSLRALSPAAAELFGLLGVVPGVEIDRCAVAALTGTDASALAELESANLITLSTSDRCRMHDLIRLYAKETAGASTTEALRRWVDFHTHSAYAVERALFPRRAQIDLEPPAPGCVPATFDDIESAMEWMDAEQENVAAAQILAAESLWHNRVWQIARAMDTYYWRRGLLSERVALWATGLRSAEALGDVDARVLCLRSLSDAHARMDQHDKALLFVERALELAESPEVVAHINYSLVAACDRRGDHRRGLVHAEATLRIYQELGNPALHAQGHMAVGWCLLKIGGRHADARWHCEQALALYRAQGDRSGEAGALEGLGLLAHEAGRFEEALACYEQARTLSVRLGNLYIEAELLEHIGEACTGLGLHARAREAWERAVESFAAQHREREVHRVQALLRHPAAL</sequence>
<dbReference type="SUPFAM" id="SSF52540">
    <property type="entry name" value="P-loop containing nucleoside triphosphate hydrolases"/>
    <property type="match status" value="1"/>
</dbReference>
<dbReference type="EMBL" id="BAABAL010000003">
    <property type="protein sequence ID" value="GAA3988502.1"/>
    <property type="molecule type" value="Genomic_DNA"/>
</dbReference>
<keyword evidence="3 5" id="KW-0238">DNA-binding</keyword>
<comment type="caution">
    <text evidence="7">The sequence shown here is derived from an EMBL/GenBank/DDBJ whole genome shotgun (WGS) entry which is preliminary data.</text>
</comment>
<name>A0ABP7QUZ1_9PSEU</name>
<proteinExistence type="inferred from homology"/>
<gene>
    <name evidence="7" type="ORF">GCM10022247_03740</name>
</gene>
<dbReference type="InterPro" id="IPR016032">
    <property type="entry name" value="Sig_transdc_resp-reg_C-effctor"/>
</dbReference>
<evidence type="ECO:0000256" key="2">
    <source>
        <dbReference type="ARBA" id="ARBA00023015"/>
    </source>
</evidence>
<dbReference type="PANTHER" id="PTHR35807">
    <property type="entry name" value="TRANSCRIPTIONAL REGULATOR REDD-RELATED"/>
    <property type="match status" value="1"/>
</dbReference>
<reference evidence="8" key="1">
    <citation type="journal article" date="2019" name="Int. J. Syst. Evol. Microbiol.">
        <title>The Global Catalogue of Microorganisms (GCM) 10K type strain sequencing project: providing services to taxonomists for standard genome sequencing and annotation.</title>
        <authorList>
            <consortium name="The Broad Institute Genomics Platform"/>
            <consortium name="The Broad Institute Genome Sequencing Center for Infectious Disease"/>
            <person name="Wu L."/>
            <person name="Ma J."/>
        </authorList>
    </citation>
    <scope>NUCLEOTIDE SEQUENCE [LARGE SCALE GENOMIC DNA]</scope>
    <source>
        <strain evidence="8">JCM 17342</strain>
    </source>
</reference>
<protein>
    <submittedName>
        <fullName evidence="7">BTAD domain-containing putative transcriptional regulator</fullName>
    </submittedName>
</protein>
<dbReference type="PANTHER" id="PTHR35807:SF1">
    <property type="entry name" value="TRANSCRIPTIONAL REGULATOR REDD"/>
    <property type="match status" value="1"/>
</dbReference>
<dbReference type="SMART" id="SM00028">
    <property type="entry name" value="TPR"/>
    <property type="match status" value="3"/>
</dbReference>
<dbReference type="Gene3D" id="1.25.40.10">
    <property type="entry name" value="Tetratricopeptide repeat domain"/>
    <property type="match status" value="3"/>
</dbReference>
<evidence type="ECO:0000256" key="5">
    <source>
        <dbReference type="PROSITE-ProRule" id="PRU01091"/>
    </source>
</evidence>
<dbReference type="CDD" id="cd15831">
    <property type="entry name" value="BTAD"/>
    <property type="match status" value="1"/>
</dbReference>
<evidence type="ECO:0000313" key="8">
    <source>
        <dbReference type="Proteomes" id="UP001501747"/>
    </source>
</evidence>
<dbReference type="InterPro" id="IPR005158">
    <property type="entry name" value="BTAD"/>
</dbReference>
<accession>A0ABP7QUZ1</accession>
<evidence type="ECO:0000259" key="6">
    <source>
        <dbReference type="PROSITE" id="PS51755"/>
    </source>
</evidence>
<dbReference type="InterPro" id="IPR011990">
    <property type="entry name" value="TPR-like_helical_dom_sf"/>
</dbReference>
<dbReference type="PRINTS" id="PR00364">
    <property type="entry name" value="DISEASERSIST"/>
</dbReference>
<evidence type="ECO:0000256" key="3">
    <source>
        <dbReference type="ARBA" id="ARBA00023125"/>
    </source>
</evidence>
<dbReference type="PROSITE" id="PS51755">
    <property type="entry name" value="OMPR_PHOB"/>
    <property type="match status" value="1"/>
</dbReference>
<keyword evidence="8" id="KW-1185">Reference proteome</keyword>
<comment type="similarity">
    <text evidence="1">Belongs to the AfsR/DnrI/RedD regulatory family.</text>
</comment>
<evidence type="ECO:0000256" key="1">
    <source>
        <dbReference type="ARBA" id="ARBA00005820"/>
    </source>
</evidence>
<dbReference type="SUPFAM" id="SSF46894">
    <property type="entry name" value="C-terminal effector domain of the bipartite response regulators"/>
    <property type="match status" value="1"/>
</dbReference>
<dbReference type="InterPro" id="IPR027417">
    <property type="entry name" value="P-loop_NTPase"/>
</dbReference>
<dbReference type="SUPFAM" id="SSF48452">
    <property type="entry name" value="TPR-like"/>
    <property type="match status" value="2"/>
</dbReference>